<keyword evidence="4" id="KW-1185">Reference proteome</keyword>
<evidence type="ECO:0000256" key="1">
    <source>
        <dbReference type="SAM" id="MobiDB-lite"/>
    </source>
</evidence>
<evidence type="ECO:0000313" key="4">
    <source>
        <dbReference type="Proteomes" id="UP000053317"/>
    </source>
</evidence>
<evidence type="ECO:0000259" key="2">
    <source>
        <dbReference type="Pfam" id="PF01636"/>
    </source>
</evidence>
<keyword evidence="3" id="KW-0418">Kinase</keyword>
<dbReference type="Pfam" id="PF01636">
    <property type="entry name" value="APH"/>
    <property type="match status" value="1"/>
</dbReference>
<accession>A0A0G2EP92</accession>
<feature type="compositionally biased region" description="Basic and acidic residues" evidence="1">
    <location>
        <begin position="73"/>
        <end position="88"/>
    </location>
</feature>
<dbReference type="Proteomes" id="UP000053317">
    <property type="component" value="Unassembled WGS sequence"/>
</dbReference>
<feature type="region of interest" description="Disordered" evidence="1">
    <location>
        <begin position="73"/>
        <end position="144"/>
    </location>
</feature>
<dbReference type="PANTHER" id="PTHR21310:SF15">
    <property type="entry name" value="AMINOGLYCOSIDE PHOSPHOTRANSFERASE DOMAIN-CONTAINING PROTEIN"/>
    <property type="match status" value="1"/>
</dbReference>
<feature type="domain" description="Aminoglycoside phosphotransferase" evidence="2">
    <location>
        <begin position="180"/>
        <end position="374"/>
    </location>
</feature>
<proteinExistence type="predicted"/>
<dbReference type="OrthoDB" id="10003767at2759"/>
<organism evidence="3 4">
    <name type="scientific">Phaeomoniella chlamydospora</name>
    <name type="common">Phaeoacremonium chlamydosporum</name>
    <dbReference type="NCBI Taxonomy" id="158046"/>
    <lineage>
        <taxon>Eukaryota</taxon>
        <taxon>Fungi</taxon>
        <taxon>Dikarya</taxon>
        <taxon>Ascomycota</taxon>
        <taxon>Pezizomycotina</taxon>
        <taxon>Eurotiomycetes</taxon>
        <taxon>Chaetothyriomycetidae</taxon>
        <taxon>Phaeomoniellales</taxon>
        <taxon>Phaeomoniellaceae</taxon>
        <taxon>Phaeomoniella</taxon>
    </lineage>
</organism>
<reference evidence="3 4" key="2">
    <citation type="submission" date="2015-05" db="EMBL/GenBank/DDBJ databases">
        <authorList>
            <person name="Morales-Cruz A."/>
            <person name="Amrine K.C."/>
            <person name="Cantu D."/>
        </authorList>
    </citation>
    <scope>NUCLEOTIDE SEQUENCE [LARGE SCALE GENOMIC DNA]</scope>
    <source>
        <strain evidence="3">UCRPC4</strain>
    </source>
</reference>
<protein>
    <submittedName>
        <fullName evidence="3">Putative serine threonine protein kinase</fullName>
    </submittedName>
</protein>
<keyword evidence="3" id="KW-0808">Transferase</keyword>
<feature type="compositionally biased region" description="Acidic residues" evidence="1">
    <location>
        <begin position="111"/>
        <end position="144"/>
    </location>
</feature>
<comment type="caution">
    <text evidence="3">The sequence shown here is derived from an EMBL/GenBank/DDBJ whole genome shotgun (WGS) entry which is preliminary data.</text>
</comment>
<dbReference type="InterPro" id="IPR011009">
    <property type="entry name" value="Kinase-like_dom_sf"/>
</dbReference>
<dbReference type="InterPro" id="IPR051678">
    <property type="entry name" value="AGP_Transferase"/>
</dbReference>
<dbReference type="SUPFAM" id="SSF56112">
    <property type="entry name" value="Protein kinase-like (PK-like)"/>
    <property type="match status" value="1"/>
</dbReference>
<sequence length="374" mass="42528">MSYVINRLEGQYYAHILSCIKEGVCQLPNNTEIRRILETSIRRPNPSEQRTERFIPNFVLPTRALLKCVLYRTPKDSPQEPPDKETIKCVDTGENPEVEHESNDDSKNIDNQDDEDVEDDDDNDDHEDDDGNGGDESDEDDDPLEPFKILLKIPGIGVKKTWNHAAATGLSSEALVTQLLLREAMIPIPRVLEFNASLENSLGIPFILMEYIEGISLYDAWFDITVSKEKLEARRTRILEDIAKAMVHLSKISFERGGSIIFDGQGQPSGIGSAREVDNHAMLARLDEEDDNETRIYVQYGPFESTKSFFLERLKNRPKPTVDWAKQDLALLRFFLDLFSAQTDHIKPFVLTHPDFGPQNFNVSQDGYLKAIID</sequence>
<dbReference type="PANTHER" id="PTHR21310">
    <property type="entry name" value="AMINOGLYCOSIDE PHOSPHOTRANSFERASE-RELATED-RELATED"/>
    <property type="match status" value="1"/>
</dbReference>
<dbReference type="AlphaFoldDB" id="A0A0G2EP92"/>
<feature type="compositionally biased region" description="Basic and acidic residues" evidence="1">
    <location>
        <begin position="97"/>
        <end position="110"/>
    </location>
</feature>
<evidence type="ECO:0000313" key="3">
    <source>
        <dbReference type="EMBL" id="KKY24602.1"/>
    </source>
</evidence>
<dbReference type="InterPro" id="IPR002575">
    <property type="entry name" value="Aminoglycoside_PTrfase"/>
</dbReference>
<dbReference type="EMBL" id="LCWF01000057">
    <property type="protein sequence ID" value="KKY24602.1"/>
    <property type="molecule type" value="Genomic_DNA"/>
</dbReference>
<name>A0A0G2EP92_PHACM</name>
<dbReference type="GO" id="GO:0016301">
    <property type="term" value="F:kinase activity"/>
    <property type="evidence" value="ECO:0007669"/>
    <property type="project" value="UniProtKB-KW"/>
</dbReference>
<reference evidence="3 4" key="1">
    <citation type="submission" date="2015-05" db="EMBL/GenBank/DDBJ databases">
        <title>Distinctive expansion of gene families associated with plant cell wall degradation and secondary metabolism in the genomes of grapevine trunk pathogens.</title>
        <authorList>
            <person name="Lawrence D.P."/>
            <person name="Travadon R."/>
            <person name="Rolshausen P.E."/>
            <person name="Baumgartner K."/>
        </authorList>
    </citation>
    <scope>NUCLEOTIDE SEQUENCE [LARGE SCALE GENOMIC DNA]</scope>
    <source>
        <strain evidence="3">UCRPC4</strain>
    </source>
</reference>
<gene>
    <name evidence="3" type="ORF">UCRPC4_g02358</name>
</gene>